<organism evidence="1 2">
    <name type="scientific">Elysia crispata</name>
    <name type="common">lettuce slug</name>
    <dbReference type="NCBI Taxonomy" id="231223"/>
    <lineage>
        <taxon>Eukaryota</taxon>
        <taxon>Metazoa</taxon>
        <taxon>Spiralia</taxon>
        <taxon>Lophotrochozoa</taxon>
        <taxon>Mollusca</taxon>
        <taxon>Gastropoda</taxon>
        <taxon>Heterobranchia</taxon>
        <taxon>Euthyneura</taxon>
        <taxon>Panpulmonata</taxon>
        <taxon>Sacoglossa</taxon>
        <taxon>Placobranchoidea</taxon>
        <taxon>Plakobranchidae</taxon>
        <taxon>Elysia</taxon>
    </lineage>
</organism>
<gene>
    <name evidence="1" type="ORF">RRG08_027942</name>
</gene>
<sequence>MGSVKCVRDCLVFFNSGRDRQWKFNDEDTLLSLFISINTGIDTQYAADWRLEKCKICDSQWDKEWCRFEDRVSFEVSEHDDSCMLEINFFPTSSETRD</sequence>
<reference evidence="1" key="1">
    <citation type="journal article" date="2023" name="G3 (Bethesda)">
        <title>A reference genome for the long-term kleptoplast-retaining sea slug Elysia crispata morphotype clarki.</title>
        <authorList>
            <person name="Eastman K.E."/>
            <person name="Pendleton A.L."/>
            <person name="Shaikh M.A."/>
            <person name="Suttiyut T."/>
            <person name="Ogas R."/>
            <person name="Tomko P."/>
            <person name="Gavelis G."/>
            <person name="Widhalm J.R."/>
            <person name="Wisecaver J.H."/>
        </authorList>
    </citation>
    <scope>NUCLEOTIDE SEQUENCE</scope>
    <source>
        <strain evidence="1">ECLA1</strain>
    </source>
</reference>
<accession>A0AAE0Y7X1</accession>
<protein>
    <submittedName>
        <fullName evidence="1">Uncharacterized protein</fullName>
    </submittedName>
</protein>
<evidence type="ECO:0000313" key="1">
    <source>
        <dbReference type="EMBL" id="KAK3735646.1"/>
    </source>
</evidence>
<dbReference type="EMBL" id="JAWDGP010006776">
    <property type="protein sequence ID" value="KAK3735646.1"/>
    <property type="molecule type" value="Genomic_DNA"/>
</dbReference>
<name>A0AAE0Y7X1_9GAST</name>
<keyword evidence="2" id="KW-1185">Reference proteome</keyword>
<evidence type="ECO:0000313" key="2">
    <source>
        <dbReference type="Proteomes" id="UP001283361"/>
    </source>
</evidence>
<proteinExistence type="predicted"/>
<dbReference type="AlphaFoldDB" id="A0AAE0Y7X1"/>
<dbReference type="Proteomes" id="UP001283361">
    <property type="component" value="Unassembled WGS sequence"/>
</dbReference>
<comment type="caution">
    <text evidence="1">The sequence shown here is derived from an EMBL/GenBank/DDBJ whole genome shotgun (WGS) entry which is preliminary data.</text>
</comment>